<sequence length="328" mass="34289">MRLPVFPTSGPTLWTVGIRRLFRRSAPYIGQENMNGPDPEPSGTGTGPIEPVLLSCGEEGFTGTLRADGDPGGTVLFRNGLVVAASSPATPGPESLLLRSGRVGEEDWSRAYTAGAPRGDLAGELVKIDGLGVAGLESVCLSAVFDAVFAIAWCGPGDIALELPGPDDLPPQLPADPGVDPRRLVRETARRLESTAAWAPLGLTMRSRPVAVAPGSVPAISPAALRRAILEHANGRRTARDIAFTIGRGLFAVLTETALMIEDGLLSLGRTPPAPSSTGITEPLDLPLRRPGTSKVVDVLPVTGTTPPPRRRLLAPRSIRPPSAGEEL</sequence>
<reference evidence="2 3" key="1">
    <citation type="submission" date="2020-08" db="EMBL/GenBank/DDBJ databases">
        <title>Sequencing the genomes of 1000 actinobacteria strains.</title>
        <authorList>
            <person name="Klenk H.-P."/>
        </authorList>
    </citation>
    <scope>NUCLEOTIDE SEQUENCE [LARGE SCALE GENOMIC DNA]</scope>
    <source>
        <strain evidence="2 3">DSM 44936</strain>
    </source>
</reference>
<dbReference type="EMBL" id="JACHIU010000001">
    <property type="protein sequence ID" value="MBB6474123.1"/>
    <property type="molecule type" value="Genomic_DNA"/>
</dbReference>
<dbReference type="AlphaFoldDB" id="A0A7X0M6V2"/>
<name>A0A7X0M6V2_9ACTN</name>
<comment type="caution">
    <text evidence="2">The sequence shown here is derived from an EMBL/GenBank/DDBJ whole genome shotgun (WGS) entry which is preliminary data.</text>
</comment>
<feature type="region of interest" description="Disordered" evidence="1">
    <location>
        <begin position="302"/>
        <end position="328"/>
    </location>
</feature>
<dbReference type="RefSeq" id="WP_344056443.1">
    <property type="nucleotide sequence ID" value="NZ_BAAALO010000024.1"/>
</dbReference>
<evidence type="ECO:0000256" key="1">
    <source>
        <dbReference type="SAM" id="MobiDB-lite"/>
    </source>
</evidence>
<proteinExistence type="predicted"/>
<feature type="region of interest" description="Disordered" evidence="1">
    <location>
        <begin position="29"/>
        <end position="48"/>
    </location>
</feature>
<accession>A0A7X0M6V2</accession>
<evidence type="ECO:0000313" key="3">
    <source>
        <dbReference type="Proteomes" id="UP000555564"/>
    </source>
</evidence>
<evidence type="ECO:0008006" key="4">
    <source>
        <dbReference type="Google" id="ProtNLM"/>
    </source>
</evidence>
<keyword evidence="3" id="KW-1185">Reference proteome</keyword>
<evidence type="ECO:0000313" key="2">
    <source>
        <dbReference type="EMBL" id="MBB6474123.1"/>
    </source>
</evidence>
<dbReference type="Proteomes" id="UP000555564">
    <property type="component" value="Unassembled WGS sequence"/>
</dbReference>
<organism evidence="2 3">
    <name type="scientific">Sphaerisporangium rubeum</name>
    <dbReference type="NCBI Taxonomy" id="321317"/>
    <lineage>
        <taxon>Bacteria</taxon>
        <taxon>Bacillati</taxon>
        <taxon>Actinomycetota</taxon>
        <taxon>Actinomycetes</taxon>
        <taxon>Streptosporangiales</taxon>
        <taxon>Streptosporangiaceae</taxon>
        <taxon>Sphaerisporangium</taxon>
    </lineage>
</organism>
<protein>
    <recommendedName>
        <fullName evidence="4">DUF4388 domain-containing protein</fullName>
    </recommendedName>
</protein>
<gene>
    <name evidence="2" type="ORF">BJ992_003554</name>
</gene>